<evidence type="ECO:0000256" key="2">
    <source>
        <dbReference type="SAM" id="MobiDB-lite"/>
    </source>
</evidence>
<sequence>MADEVPGIFSTPSSLDGDNAGKTRSPRKISQLHRRSSADFLNRRTSSNSSLRGAFSRNERRLSRTSADIPLPRISENVFYDSGEPAQWHSASLLFVALPAFAGIFFENGSLIMTDVLMLALGCLFLYWSVKWPWQWYVAAQAISIANEDPDADDAIYDEASDEEREDGEPVQKEAESIENMGLQNARNQMKHDAAVKTLQSDENMAFFACFFSPVAVAYLLHTIRPYLSRPSGGIVSNSNLTLFVLAAEVRPFLHLSSLIEARTMRLQRVVTSFPRPVDNKQDQIDALTRRVEEVEARTTLGSPPSSDKDRNVSLDPSIEKNVRQSLQPQLDALNRAVRGYEKRARTQAMVMEARLQDLESRLRDALSLAAAASRNNQQRPGVFLFLLDHLSNLMMAPFEVFAKLVLWPLHLLGESYQFLFGPRRKKRRAKPLLVQDRS</sequence>
<accession>A0A9P4NEK8</accession>
<comment type="caution">
    <text evidence="3">The sequence shown here is derived from an EMBL/GenBank/DDBJ whole genome shotgun (WGS) entry which is preliminary data.</text>
</comment>
<evidence type="ECO:0000313" key="4">
    <source>
        <dbReference type="Proteomes" id="UP000800235"/>
    </source>
</evidence>
<evidence type="ECO:0000313" key="3">
    <source>
        <dbReference type="EMBL" id="KAF2417238.1"/>
    </source>
</evidence>
<dbReference type="Proteomes" id="UP000800235">
    <property type="component" value="Unassembled WGS sequence"/>
</dbReference>
<dbReference type="AlphaFoldDB" id="A0A9P4NEK8"/>
<evidence type="ECO:0000256" key="1">
    <source>
        <dbReference type="SAM" id="Coils"/>
    </source>
</evidence>
<gene>
    <name evidence="3" type="ORF">EJ08DRAFT_703439</name>
</gene>
<feature type="region of interest" description="Disordered" evidence="2">
    <location>
        <begin position="1"/>
        <end position="35"/>
    </location>
</feature>
<keyword evidence="4" id="KW-1185">Reference proteome</keyword>
<dbReference type="PANTHER" id="PTHR42032">
    <property type="entry name" value="YALI0E30679P"/>
    <property type="match status" value="1"/>
</dbReference>
<protein>
    <submittedName>
        <fullName evidence="3">Uncharacterized protein</fullName>
    </submittedName>
</protein>
<reference evidence="3" key="1">
    <citation type="journal article" date="2020" name="Stud. Mycol.">
        <title>101 Dothideomycetes genomes: a test case for predicting lifestyles and emergence of pathogens.</title>
        <authorList>
            <person name="Haridas S."/>
            <person name="Albert R."/>
            <person name="Binder M."/>
            <person name="Bloem J."/>
            <person name="Labutti K."/>
            <person name="Salamov A."/>
            <person name="Andreopoulos B."/>
            <person name="Baker S."/>
            <person name="Barry K."/>
            <person name="Bills G."/>
            <person name="Bluhm B."/>
            <person name="Cannon C."/>
            <person name="Castanera R."/>
            <person name="Culley D."/>
            <person name="Daum C."/>
            <person name="Ezra D."/>
            <person name="Gonzalez J."/>
            <person name="Henrissat B."/>
            <person name="Kuo A."/>
            <person name="Liang C."/>
            <person name="Lipzen A."/>
            <person name="Lutzoni F."/>
            <person name="Magnuson J."/>
            <person name="Mondo S."/>
            <person name="Nolan M."/>
            <person name="Ohm R."/>
            <person name="Pangilinan J."/>
            <person name="Park H.-J."/>
            <person name="Ramirez L."/>
            <person name="Alfaro M."/>
            <person name="Sun H."/>
            <person name="Tritt A."/>
            <person name="Yoshinaga Y."/>
            <person name="Zwiers L.-H."/>
            <person name="Turgeon B."/>
            <person name="Goodwin S."/>
            <person name="Spatafora J."/>
            <person name="Crous P."/>
            <person name="Grigoriev I."/>
        </authorList>
    </citation>
    <scope>NUCLEOTIDE SEQUENCE</scope>
    <source>
        <strain evidence="3">CBS 130266</strain>
    </source>
</reference>
<organism evidence="3 4">
    <name type="scientific">Tothia fuscella</name>
    <dbReference type="NCBI Taxonomy" id="1048955"/>
    <lineage>
        <taxon>Eukaryota</taxon>
        <taxon>Fungi</taxon>
        <taxon>Dikarya</taxon>
        <taxon>Ascomycota</taxon>
        <taxon>Pezizomycotina</taxon>
        <taxon>Dothideomycetes</taxon>
        <taxon>Pleosporomycetidae</taxon>
        <taxon>Venturiales</taxon>
        <taxon>Cylindrosympodiaceae</taxon>
        <taxon>Tothia</taxon>
    </lineage>
</organism>
<keyword evidence="1" id="KW-0175">Coiled coil</keyword>
<dbReference type="EMBL" id="MU007142">
    <property type="protein sequence ID" value="KAF2417238.1"/>
    <property type="molecule type" value="Genomic_DNA"/>
</dbReference>
<dbReference type="OrthoDB" id="5422510at2759"/>
<proteinExistence type="predicted"/>
<dbReference type="PANTHER" id="PTHR42032:SF1">
    <property type="entry name" value="YALI0E30679P"/>
    <property type="match status" value="1"/>
</dbReference>
<name>A0A9P4NEK8_9PEZI</name>
<feature type="compositionally biased region" description="Basic residues" evidence="2">
    <location>
        <begin position="24"/>
        <end position="35"/>
    </location>
</feature>
<feature type="coiled-coil region" evidence="1">
    <location>
        <begin position="342"/>
        <end position="376"/>
    </location>
</feature>